<comment type="caution">
    <text evidence="1">The sequence shown here is derived from an EMBL/GenBank/DDBJ whole genome shotgun (WGS) entry which is preliminary data.</text>
</comment>
<reference evidence="1" key="2">
    <citation type="journal article" date="2021" name="Microbiome">
        <title>Successional dynamics and alternative stable states in a saline activated sludge microbial community over 9 years.</title>
        <authorList>
            <person name="Wang Y."/>
            <person name="Ye J."/>
            <person name="Ju F."/>
            <person name="Liu L."/>
            <person name="Boyd J.A."/>
            <person name="Deng Y."/>
            <person name="Parks D.H."/>
            <person name="Jiang X."/>
            <person name="Yin X."/>
            <person name="Woodcroft B.J."/>
            <person name="Tyson G.W."/>
            <person name="Hugenholtz P."/>
            <person name="Polz M.F."/>
            <person name="Zhang T."/>
        </authorList>
    </citation>
    <scope>NUCLEOTIDE SEQUENCE</scope>
    <source>
        <strain evidence="1">HKST-UBA11</strain>
    </source>
</reference>
<accession>A0A955LA32</accession>
<gene>
    <name evidence="1" type="ORF">KC717_06875</name>
</gene>
<dbReference type="Proteomes" id="UP000754563">
    <property type="component" value="Unassembled WGS sequence"/>
</dbReference>
<dbReference type="AlphaFoldDB" id="A0A955LA32"/>
<feature type="non-terminal residue" evidence="1">
    <location>
        <position position="1"/>
    </location>
</feature>
<name>A0A955LA32_9BACT</name>
<sequence>ISLSDEVLNNVSWVKKQYTQKIWQETRNLVLDAQKNILLNDIPSFEQNLDVLFQTIQSMQVDMKLLLQETFGLQFRDLNLPSISLDQFRSLDLKNQSELLEQYGYEFLFCGGRIARSSSGWSNVANGGSSFNEGLILGIRTKDKPDLSEPCPNCGVRWWIDEKSQATWQKYCPARICQKAIPGC</sequence>
<protein>
    <submittedName>
        <fullName evidence="1">Uncharacterized protein</fullName>
    </submittedName>
</protein>
<dbReference type="EMBL" id="JAGQLH010000132">
    <property type="protein sequence ID" value="MCA9386340.1"/>
    <property type="molecule type" value="Genomic_DNA"/>
</dbReference>
<evidence type="ECO:0000313" key="2">
    <source>
        <dbReference type="Proteomes" id="UP000754563"/>
    </source>
</evidence>
<reference evidence="1" key="1">
    <citation type="submission" date="2020-04" db="EMBL/GenBank/DDBJ databases">
        <authorList>
            <person name="Zhang T."/>
        </authorList>
    </citation>
    <scope>NUCLEOTIDE SEQUENCE</scope>
    <source>
        <strain evidence="1">HKST-UBA11</strain>
    </source>
</reference>
<evidence type="ECO:0000313" key="1">
    <source>
        <dbReference type="EMBL" id="MCA9386340.1"/>
    </source>
</evidence>
<proteinExistence type="predicted"/>
<organism evidence="1 2">
    <name type="scientific">Candidatus Dojkabacteria bacterium</name>
    <dbReference type="NCBI Taxonomy" id="2099670"/>
    <lineage>
        <taxon>Bacteria</taxon>
        <taxon>Candidatus Dojkabacteria</taxon>
    </lineage>
</organism>